<dbReference type="Pfam" id="PF00581">
    <property type="entry name" value="Rhodanese"/>
    <property type="match status" value="1"/>
</dbReference>
<dbReference type="InterPro" id="IPR001763">
    <property type="entry name" value="Rhodanese-like_dom"/>
</dbReference>
<keyword evidence="3" id="KW-1185">Reference proteome</keyword>
<sequence length="149" mass="15727">MTITAFSPPADSAAYFAARLAFHTDVADVHAALAAGAADFTVVDSRSTAAWDQGHVPGAVHLLTSHIPRLAGEFLDPARPVVVYCWGPGCDGAARAALALATLGYRVKEMLGGIEYWIREGYEVETWEGKRRLPADPLTAPVDGGDCGC</sequence>
<dbReference type="InterPro" id="IPR036873">
    <property type="entry name" value="Rhodanese-like_dom_sf"/>
</dbReference>
<proteinExistence type="predicted"/>
<dbReference type="InterPro" id="IPR050229">
    <property type="entry name" value="GlpE_sulfurtransferase"/>
</dbReference>
<name>A0A5N5WA60_STRMB</name>
<dbReference type="OrthoDB" id="9802991at2"/>
<dbReference type="AlphaFoldDB" id="A0A5N5WA60"/>
<evidence type="ECO:0000313" key="2">
    <source>
        <dbReference type="EMBL" id="KAB7845617.1"/>
    </source>
</evidence>
<accession>A0A5N5WA60</accession>
<dbReference type="SUPFAM" id="SSF52821">
    <property type="entry name" value="Rhodanese/Cell cycle control phosphatase"/>
    <property type="match status" value="1"/>
</dbReference>
<evidence type="ECO:0000313" key="3">
    <source>
        <dbReference type="Proteomes" id="UP000327000"/>
    </source>
</evidence>
<protein>
    <submittedName>
        <fullName evidence="2">Rhodanese-like domain-containing protein</fullName>
    </submittedName>
</protein>
<reference evidence="2 3" key="1">
    <citation type="journal article" date="2019" name="Microb. Cell Fact.">
        <title>Exploring novel herbicidin analogues by transcriptional regulator overexpression and MS/MS molecular networking.</title>
        <authorList>
            <person name="Shi Y."/>
            <person name="Gu R."/>
            <person name="Li Y."/>
            <person name="Wang X."/>
            <person name="Ren W."/>
            <person name="Li X."/>
            <person name="Wang L."/>
            <person name="Xie Y."/>
            <person name="Hong B."/>
        </authorList>
    </citation>
    <scope>NUCLEOTIDE SEQUENCE [LARGE SCALE GENOMIC DNA]</scope>
    <source>
        <strain evidence="2 3">US-43</strain>
    </source>
</reference>
<dbReference type="EMBL" id="VOKX01000026">
    <property type="protein sequence ID" value="KAB7845617.1"/>
    <property type="molecule type" value="Genomic_DNA"/>
</dbReference>
<gene>
    <name evidence="2" type="ORF">FRZ00_14200</name>
</gene>
<dbReference type="RefSeq" id="WP_152263719.1">
    <property type="nucleotide sequence ID" value="NZ_VOKX01000026.1"/>
</dbReference>
<comment type="caution">
    <text evidence="2">The sequence shown here is derived from an EMBL/GenBank/DDBJ whole genome shotgun (WGS) entry which is preliminary data.</text>
</comment>
<dbReference type="PANTHER" id="PTHR43031:SF1">
    <property type="entry name" value="PYRIDINE NUCLEOTIDE-DISULPHIDE OXIDOREDUCTASE"/>
    <property type="match status" value="1"/>
</dbReference>
<dbReference type="Gene3D" id="3.40.250.10">
    <property type="entry name" value="Rhodanese-like domain"/>
    <property type="match status" value="1"/>
</dbReference>
<organism evidence="2 3">
    <name type="scientific">Streptomyces mobaraensis</name>
    <name type="common">Streptoverticillium mobaraense</name>
    <dbReference type="NCBI Taxonomy" id="35621"/>
    <lineage>
        <taxon>Bacteria</taxon>
        <taxon>Bacillati</taxon>
        <taxon>Actinomycetota</taxon>
        <taxon>Actinomycetes</taxon>
        <taxon>Kitasatosporales</taxon>
        <taxon>Streptomycetaceae</taxon>
        <taxon>Streptomyces</taxon>
    </lineage>
</organism>
<evidence type="ECO:0000259" key="1">
    <source>
        <dbReference type="PROSITE" id="PS50206"/>
    </source>
</evidence>
<feature type="domain" description="Rhodanese" evidence="1">
    <location>
        <begin position="36"/>
        <end position="126"/>
    </location>
</feature>
<dbReference type="PANTHER" id="PTHR43031">
    <property type="entry name" value="FAD-DEPENDENT OXIDOREDUCTASE"/>
    <property type="match status" value="1"/>
</dbReference>
<dbReference type="PROSITE" id="PS50206">
    <property type="entry name" value="RHODANESE_3"/>
    <property type="match status" value="1"/>
</dbReference>
<dbReference type="SMART" id="SM00450">
    <property type="entry name" value="RHOD"/>
    <property type="match status" value="1"/>
</dbReference>
<dbReference type="Proteomes" id="UP000327000">
    <property type="component" value="Unassembled WGS sequence"/>
</dbReference>